<feature type="region of interest" description="Disordered" evidence="1">
    <location>
        <begin position="62"/>
        <end position="91"/>
    </location>
</feature>
<gene>
    <name evidence="2" type="ORF">SAMN05421756_108170</name>
</gene>
<protein>
    <submittedName>
        <fullName evidence="2">Uncharacterized protein</fullName>
    </submittedName>
</protein>
<evidence type="ECO:0000313" key="2">
    <source>
        <dbReference type="EMBL" id="SER06763.1"/>
    </source>
</evidence>
<dbReference type="AlphaFoldDB" id="A0A1H9L6Z8"/>
<reference evidence="3" key="1">
    <citation type="submission" date="2016-10" db="EMBL/GenBank/DDBJ databases">
        <authorList>
            <person name="Varghese N."/>
            <person name="Submissions S."/>
        </authorList>
    </citation>
    <scope>NUCLEOTIDE SEQUENCE [LARGE SCALE GENOMIC DNA]</scope>
    <source>
        <strain evidence="3">CGMCC 4.6856</strain>
    </source>
</reference>
<dbReference type="Proteomes" id="UP000198504">
    <property type="component" value="Unassembled WGS sequence"/>
</dbReference>
<sequence>MGTVELTVEDGAMPADSIGLLNIDSSGTELVGETALYGINYGVYSTNPMSVNKIIHRPPPLPLVPAPKPMAEGNRVARRGNKQKRKRGKKR</sequence>
<dbReference type="EMBL" id="FOFA01000008">
    <property type="protein sequence ID" value="SER06763.1"/>
    <property type="molecule type" value="Genomic_DNA"/>
</dbReference>
<feature type="compositionally biased region" description="Basic residues" evidence="1">
    <location>
        <begin position="76"/>
        <end position="91"/>
    </location>
</feature>
<accession>A0A1H9L6Z8</accession>
<evidence type="ECO:0000256" key="1">
    <source>
        <dbReference type="SAM" id="MobiDB-lite"/>
    </source>
</evidence>
<name>A0A1H9L6Z8_9ACTN</name>
<organism evidence="2 3">
    <name type="scientific">Microlunatus flavus</name>
    <dbReference type="NCBI Taxonomy" id="1036181"/>
    <lineage>
        <taxon>Bacteria</taxon>
        <taxon>Bacillati</taxon>
        <taxon>Actinomycetota</taxon>
        <taxon>Actinomycetes</taxon>
        <taxon>Propionibacteriales</taxon>
        <taxon>Propionibacteriaceae</taxon>
        <taxon>Microlunatus</taxon>
    </lineage>
</organism>
<keyword evidence="3" id="KW-1185">Reference proteome</keyword>
<evidence type="ECO:0000313" key="3">
    <source>
        <dbReference type="Proteomes" id="UP000198504"/>
    </source>
</evidence>
<proteinExistence type="predicted"/>